<organism evidence="9 10">
    <name type="scientific">Goodea atripinnis</name>
    <dbReference type="NCBI Taxonomy" id="208336"/>
    <lineage>
        <taxon>Eukaryota</taxon>
        <taxon>Metazoa</taxon>
        <taxon>Chordata</taxon>
        <taxon>Craniata</taxon>
        <taxon>Vertebrata</taxon>
        <taxon>Euteleostomi</taxon>
        <taxon>Actinopterygii</taxon>
        <taxon>Neopterygii</taxon>
        <taxon>Teleostei</taxon>
        <taxon>Neoteleostei</taxon>
        <taxon>Acanthomorphata</taxon>
        <taxon>Ovalentaria</taxon>
        <taxon>Atherinomorphae</taxon>
        <taxon>Cyprinodontiformes</taxon>
        <taxon>Goodeidae</taxon>
        <taxon>Goodea</taxon>
    </lineage>
</organism>
<dbReference type="Gene3D" id="3.30.160.60">
    <property type="entry name" value="Classic Zinc Finger"/>
    <property type="match status" value="1"/>
</dbReference>
<keyword evidence="3 6" id="KW-0863">Zinc-finger</keyword>
<sequence length="575" mass="65613">MHIETGHSTCQSKPTHLKDLRCPFCLYQTKNKNNMIDHIVLHREERVVPIEVRRPKLSRYLQGIVFRCHKCTFTSGSTENLCLHMMRHDDVKPYKCRLCYFDCTRLADLEAHLSDKHQSKRVSPAIFTTLGLFKNADILACYAGGCNNFSHVVSVLRNHELVGQVSLDQLEAWTGTRPEKNNDHKSDNEKMEAEEFNADCDDVPQTDKVSEYHSTENMMLPIKEEQGTQEQEEHETIPANSSVADFTQDRTQQNTTVLKRHQQGSQTQEQNVALHHSSKKLLEMNTEPNADECNNADIKNDDCSFAEKEGQTSKNQTTLTDGQKEVTERSSTSFKMADVQTDRLHYKEGHHKAQSIEAMVDDDIVRHVQLLDEDGSMSKSRRRSDPERNVKIGQNTEAIGEDKEKSDKSLSNDVCGTFFAQNLKFQDDVIANPATAKMNSAQGNNSTFREGFRFEPHMLTLLPNCTRLKLGHRESLGRFLANCKREQKQNAKIPKDESEPNREKGVLECVEEQRPHLEPCEEKEEADLLELKLDGEVDITMKDEDECKVQDTPHAPDGKIINLMFCNLPVQQVPF</sequence>
<accession>A0ABV0NKQ0</accession>
<dbReference type="EMBL" id="JAHRIO010041208">
    <property type="protein sequence ID" value="MEQ2171976.1"/>
    <property type="molecule type" value="Genomic_DNA"/>
</dbReference>
<feature type="domain" description="C2H2-type" evidence="8">
    <location>
        <begin position="66"/>
        <end position="93"/>
    </location>
</feature>
<dbReference type="PANTHER" id="PTHR24388">
    <property type="entry name" value="ZINC FINGER PROTEIN"/>
    <property type="match status" value="1"/>
</dbReference>
<dbReference type="Proteomes" id="UP001476798">
    <property type="component" value="Unassembled WGS sequence"/>
</dbReference>
<feature type="compositionally biased region" description="Basic and acidic residues" evidence="7">
    <location>
        <begin position="400"/>
        <end position="409"/>
    </location>
</feature>
<evidence type="ECO:0000256" key="4">
    <source>
        <dbReference type="ARBA" id="ARBA00022833"/>
    </source>
</evidence>
<dbReference type="InterPro" id="IPR036236">
    <property type="entry name" value="Znf_C2H2_sf"/>
</dbReference>
<evidence type="ECO:0000256" key="5">
    <source>
        <dbReference type="ARBA" id="ARBA00023242"/>
    </source>
</evidence>
<comment type="caution">
    <text evidence="9">The sequence shown here is derived from an EMBL/GenBank/DDBJ whole genome shotgun (WGS) entry which is preliminary data.</text>
</comment>
<evidence type="ECO:0000259" key="8">
    <source>
        <dbReference type="PROSITE" id="PS50157"/>
    </source>
</evidence>
<feature type="region of interest" description="Disordered" evidence="7">
    <location>
        <begin position="225"/>
        <end position="247"/>
    </location>
</feature>
<dbReference type="SMART" id="SM00355">
    <property type="entry name" value="ZnF_C2H2"/>
    <property type="match status" value="3"/>
</dbReference>
<name>A0ABV0NKQ0_9TELE</name>
<keyword evidence="10" id="KW-1185">Reference proteome</keyword>
<evidence type="ECO:0000256" key="1">
    <source>
        <dbReference type="ARBA" id="ARBA00022723"/>
    </source>
</evidence>
<keyword evidence="2" id="KW-0677">Repeat</keyword>
<dbReference type="PROSITE" id="PS50157">
    <property type="entry name" value="ZINC_FINGER_C2H2_2"/>
    <property type="match status" value="1"/>
</dbReference>
<gene>
    <name evidence="9" type="ORF">GOODEAATRI_016141</name>
</gene>
<keyword evidence="4" id="KW-0862">Zinc</keyword>
<dbReference type="PANTHER" id="PTHR24388:SF53">
    <property type="entry name" value="CHORION TRANSCRIPTION FACTOR CF2-RELATED"/>
    <property type="match status" value="1"/>
</dbReference>
<evidence type="ECO:0000256" key="6">
    <source>
        <dbReference type="PROSITE-ProRule" id="PRU00042"/>
    </source>
</evidence>
<evidence type="ECO:0000256" key="3">
    <source>
        <dbReference type="ARBA" id="ARBA00022771"/>
    </source>
</evidence>
<proteinExistence type="predicted"/>
<dbReference type="InterPro" id="IPR013087">
    <property type="entry name" value="Znf_C2H2_type"/>
</dbReference>
<evidence type="ECO:0000313" key="10">
    <source>
        <dbReference type="Proteomes" id="UP001476798"/>
    </source>
</evidence>
<reference evidence="9 10" key="1">
    <citation type="submission" date="2021-06" db="EMBL/GenBank/DDBJ databases">
        <authorList>
            <person name="Palmer J.M."/>
        </authorList>
    </citation>
    <scope>NUCLEOTIDE SEQUENCE [LARGE SCALE GENOMIC DNA]</scope>
    <source>
        <strain evidence="9 10">GA_2019</strain>
        <tissue evidence="9">Muscle</tissue>
    </source>
</reference>
<feature type="region of interest" description="Disordered" evidence="7">
    <location>
        <begin position="371"/>
        <end position="409"/>
    </location>
</feature>
<dbReference type="InterPro" id="IPR050527">
    <property type="entry name" value="Snail/Krueppel_Znf"/>
</dbReference>
<evidence type="ECO:0000313" key="9">
    <source>
        <dbReference type="EMBL" id="MEQ2171976.1"/>
    </source>
</evidence>
<dbReference type="SUPFAM" id="SSF57667">
    <property type="entry name" value="beta-beta-alpha zinc fingers"/>
    <property type="match status" value="1"/>
</dbReference>
<keyword evidence="5" id="KW-0539">Nucleus</keyword>
<protein>
    <recommendedName>
        <fullName evidence="8">C2H2-type domain-containing protein</fullName>
    </recommendedName>
</protein>
<dbReference type="PROSITE" id="PS00028">
    <property type="entry name" value="ZINC_FINGER_C2H2_1"/>
    <property type="match status" value="1"/>
</dbReference>
<keyword evidence="1" id="KW-0479">Metal-binding</keyword>
<feature type="compositionally biased region" description="Polar residues" evidence="7">
    <location>
        <begin position="238"/>
        <end position="247"/>
    </location>
</feature>
<evidence type="ECO:0000256" key="7">
    <source>
        <dbReference type="SAM" id="MobiDB-lite"/>
    </source>
</evidence>
<evidence type="ECO:0000256" key="2">
    <source>
        <dbReference type="ARBA" id="ARBA00022737"/>
    </source>
</evidence>